<evidence type="ECO:0000256" key="1">
    <source>
        <dbReference type="SAM" id="Phobius"/>
    </source>
</evidence>
<comment type="caution">
    <text evidence="3">The sequence shown here is derived from an EMBL/GenBank/DDBJ whole genome shotgun (WGS) entry which is preliminary data.</text>
</comment>
<keyword evidence="1" id="KW-0812">Transmembrane</keyword>
<accession>A0AAV0TF16</accession>
<proteinExistence type="predicted"/>
<feature type="transmembrane region" description="Helical" evidence="1">
    <location>
        <begin position="7"/>
        <end position="30"/>
    </location>
</feature>
<protein>
    <submittedName>
        <fullName evidence="3">Uncharacterized protein</fullName>
    </submittedName>
</protein>
<organism evidence="3 5">
    <name type="scientific">Peronospora farinosa</name>
    <dbReference type="NCBI Taxonomy" id="134698"/>
    <lineage>
        <taxon>Eukaryota</taxon>
        <taxon>Sar</taxon>
        <taxon>Stramenopiles</taxon>
        <taxon>Oomycota</taxon>
        <taxon>Peronosporomycetes</taxon>
        <taxon>Peronosporales</taxon>
        <taxon>Peronosporaceae</taxon>
        <taxon>Peronospora</taxon>
    </lineage>
</organism>
<evidence type="ECO:0000313" key="2">
    <source>
        <dbReference type="EMBL" id="CAH0493398.1"/>
    </source>
</evidence>
<dbReference type="Proteomes" id="UP001157938">
    <property type="component" value="Unassembled WGS sequence"/>
</dbReference>
<keyword evidence="1" id="KW-0472">Membrane</keyword>
<keyword evidence="1" id="KW-1133">Transmembrane helix</keyword>
<name>A0AAV0TF16_9STRA</name>
<evidence type="ECO:0000313" key="5">
    <source>
        <dbReference type="Proteomes" id="UP001159659"/>
    </source>
</evidence>
<sequence length="138" mass="15752">MENNKYLLVLMALSATGTCLVPVFGLLVRFQPQFTHGFDVHASNAEMNCYIVGTLYAGVFLICGFMLKTRDCLSKKRKEAVDDITKRNERYKLPFPELENKEFVRAMDAMDRRATIVAPIHKKALELLTMFPDKVMTV</sequence>
<evidence type="ECO:0000313" key="4">
    <source>
        <dbReference type="Proteomes" id="UP001157938"/>
    </source>
</evidence>
<dbReference type="EMBL" id="CANTFK010000643">
    <property type="protein sequence ID" value="CAI5720896.1"/>
    <property type="molecule type" value="Genomic_DNA"/>
</dbReference>
<dbReference type="AlphaFoldDB" id="A0AAV0TF16"/>
<keyword evidence="4" id="KW-1185">Reference proteome</keyword>
<dbReference type="EMBL" id="CAKLBC010001722">
    <property type="protein sequence ID" value="CAH0493398.1"/>
    <property type="molecule type" value="Genomic_DNA"/>
</dbReference>
<reference evidence="2 4" key="1">
    <citation type="submission" date="2021-11" db="EMBL/GenBank/DDBJ databases">
        <authorList>
            <person name="Islam A."/>
            <person name="Islam S."/>
            <person name="Flora M.S."/>
            <person name="Rahman M."/>
            <person name="Ziaur R.M."/>
            <person name="Epstein J.H."/>
            <person name="Hassan M."/>
            <person name="Klassen M."/>
            <person name="Woodard K."/>
            <person name="Webb A."/>
            <person name="Webby R.J."/>
            <person name="El Zowalaty M.E."/>
        </authorList>
    </citation>
    <scope>NUCLEOTIDE SEQUENCE [LARGE SCALE GENOMIC DNA]</scope>
    <source>
        <strain evidence="2">Pf1</strain>
    </source>
</reference>
<reference evidence="3" key="2">
    <citation type="submission" date="2022-12" db="EMBL/GenBank/DDBJ databases">
        <authorList>
            <person name="Webb A."/>
        </authorList>
    </citation>
    <scope>NUCLEOTIDE SEQUENCE</scope>
    <source>
        <strain evidence="3">Pf2</strain>
    </source>
</reference>
<evidence type="ECO:0000313" key="3">
    <source>
        <dbReference type="EMBL" id="CAI5720896.1"/>
    </source>
</evidence>
<feature type="transmembrane region" description="Helical" evidence="1">
    <location>
        <begin position="50"/>
        <end position="67"/>
    </location>
</feature>
<dbReference type="Proteomes" id="UP001159659">
    <property type="component" value="Unassembled WGS sequence"/>
</dbReference>
<gene>
    <name evidence="2" type="ORF">PFR001_LOCUS8535</name>
    <name evidence="3" type="ORF">PFR002_LOCUS4099</name>
</gene>